<keyword evidence="3" id="KW-1185">Reference proteome</keyword>
<dbReference type="EMBL" id="JAQSFA010000026">
    <property type="protein sequence ID" value="MEE6701806.1"/>
    <property type="molecule type" value="Genomic_DNA"/>
</dbReference>
<organism evidence="2 3">
    <name type="scientific">Limosilactobacillus pontis</name>
    <dbReference type="NCBI Taxonomy" id="35787"/>
    <lineage>
        <taxon>Bacteria</taxon>
        <taxon>Bacillati</taxon>
        <taxon>Bacillota</taxon>
        <taxon>Bacilli</taxon>
        <taxon>Lactobacillales</taxon>
        <taxon>Lactobacillaceae</taxon>
        <taxon>Limosilactobacillus</taxon>
    </lineage>
</organism>
<keyword evidence="1" id="KW-0812">Transmembrane</keyword>
<dbReference type="RefSeq" id="WP_331193234.1">
    <property type="nucleotide sequence ID" value="NZ_JAQSEO010000006.1"/>
</dbReference>
<dbReference type="Proteomes" id="UP001335665">
    <property type="component" value="Unassembled WGS sequence"/>
</dbReference>
<gene>
    <name evidence="2" type="ORF">PS396_08490</name>
</gene>
<accession>A0ABU7SV01</accession>
<evidence type="ECO:0000313" key="3">
    <source>
        <dbReference type="Proteomes" id="UP001335665"/>
    </source>
</evidence>
<feature type="transmembrane region" description="Helical" evidence="1">
    <location>
        <begin position="88"/>
        <end position="110"/>
    </location>
</feature>
<keyword evidence="1" id="KW-0472">Membrane</keyword>
<reference evidence="2 3" key="1">
    <citation type="submission" date="2023-02" db="EMBL/GenBank/DDBJ databases">
        <title>The predominant lactic acid bacteria and yeasts involved in the spontaneous fermentation of millet during the production of the traditional porridge Hausa koko in Ghana.</title>
        <authorList>
            <person name="Atter A."/>
            <person name="Diaz M."/>
        </authorList>
    </citation>
    <scope>NUCLEOTIDE SEQUENCE [LARGE SCALE GENOMIC DNA]</scope>
    <source>
        <strain evidence="2 3">FI11552</strain>
    </source>
</reference>
<feature type="transmembrane region" description="Helical" evidence="1">
    <location>
        <begin position="122"/>
        <end position="144"/>
    </location>
</feature>
<proteinExistence type="predicted"/>
<feature type="transmembrane region" description="Helical" evidence="1">
    <location>
        <begin position="12"/>
        <end position="31"/>
    </location>
</feature>
<sequence length="164" mass="18934">MKKYSKTIGDYINLTYPLIIALLFVIIDARWKFTYKVKGFSNVLESVITFSSIVIGFYTAMYGILIAMKNITLMKEIRQQNLNGIFKFQLYDSLLISFVVLVLSIVMQIVRNYDGSINNFFFNVWFAIIGYFVGSTYRAISLLLKIIFADDNKNAEVQKKTPLE</sequence>
<keyword evidence="1" id="KW-1133">Transmembrane helix</keyword>
<evidence type="ECO:0000256" key="1">
    <source>
        <dbReference type="SAM" id="Phobius"/>
    </source>
</evidence>
<name>A0ABU7SV01_9LACO</name>
<feature type="non-terminal residue" evidence="2">
    <location>
        <position position="164"/>
    </location>
</feature>
<feature type="transmembrane region" description="Helical" evidence="1">
    <location>
        <begin position="43"/>
        <end position="67"/>
    </location>
</feature>
<evidence type="ECO:0000313" key="2">
    <source>
        <dbReference type="EMBL" id="MEE6701806.1"/>
    </source>
</evidence>
<protein>
    <submittedName>
        <fullName evidence="2">Uncharacterized protein</fullName>
    </submittedName>
</protein>
<comment type="caution">
    <text evidence="2">The sequence shown here is derived from an EMBL/GenBank/DDBJ whole genome shotgun (WGS) entry which is preliminary data.</text>
</comment>